<dbReference type="RefSeq" id="WP_219748430.1">
    <property type="nucleotide sequence ID" value="NZ_JAHXZN010000002.1"/>
</dbReference>
<name>A0ABS7BNJ5_9SPHN</name>
<gene>
    <name evidence="1" type="ORF">KZ820_09805</name>
</gene>
<evidence type="ECO:0000313" key="2">
    <source>
        <dbReference type="Proteomes" id="UP000759103"/>
    </source>
</evidence>
<dbReference type="EMBL" id="JAHXZN010000002">
    <property type="protein sequence ID" value="MBW6531027.1"/>
    <property type="molecule type" value="Genomic_DNA"/>
</dbReference>
<sequence length="88" mass="10354">MTEAPAILVGWKRDRTRHGYVVTLQLARSAEDVRRQDYERVSLAVNERQLRSLTRDLVRALDDRGLDTFHRPTGWRRWTALLRKGAPR</sequence>
<organism evidence="1 2">
    <name type="scientific">Sphingomonas citri</name>
    <dbReference type="NCBI Taxonomy" id="2862499"/>
    <lineage>
        <taxon>Bacteria</taxon>
        <taxon>Pseudomonadati</taxon>
        <taxon>Pseudomonadota</taxon>
        <taxon>Alphaproteobacteria</taxon>
        <taxon>Sphingomonadales</taxon>
        <taxon>Sphingomonadaceae</taxon>
        <taxon>Sphingomonas</taxon>
    </lineage>
</organism>
<protein>
    <submittedName>
        <fullName evidence="1">Uncharacterized protein</fullName>
    </submittedName>
</protein>
<reference evidence="1 2" key="1">
    <citation type="submission" date="2021-07" db="EMBL/GenBank/DDBJ databases">
        <title>Sphingomonas sp.</title>
        <authorList>
            <person name="Feng G."/>
            <person name="Li J."/>
            <person name="Pan M."/>
        </authorList>
    </citation>
    <scope>NUCLEOTIDE SEQUENCE [LARGE SCALE GENOMIC DNA]</scope>
    <source>
        <strain evidence="1 2">RRHST34</strain>
    </source>
</reference>
<proteinExistence type="predicted"/>
<evidence type="ECO:0000313" key="1">
    <source>
        <dbReference type="EMBL" id="MBW6531027.1"/>
    </source>
</evidence>
<comment type="caution">
    <text evidence="1">The sequence shown here is derived from an EMBL/GenBank/DDBJ whole genome shotgun (WGS) entry which is preliminary data.</text>
</comment>
<dbReference type="Proteomes" id="UP000759103">
    <property type="component" value="Unassembled WGS sequence"/>
</dbReference>
<keyword evidence="2" id="KW-1185">Reference proteome</keyword>
<accession>A0ABS7BNJ5</accession>